<accession>A0A0B7A5P6</accession>
<gene>
    <name evidence="2" type="primary">ORF95146</name>
</gene>
<dbReference type="EMBL" id="HACG01028491">
    <property type="protein sequence ID" value="CEK75356.1"/>
    <property type="molecule type" value="Transcribed_RNA"/>
</dbReference>
<organism evidence="2">
    <name type="scientific">Arion vulgaris</name>
    <dbReference type="NCBI Taxonomy" id="1028688"/>
    <lineage>
        <taxon>Eukaryota</taxon>
        <taxon>Metazoa</taxon>
        <taxon>Spiralia</taxon>
        <taxon>Lophotrochozoa</taxon>
        <taxon>Mollusca</taxon>
        <taxon>Gastropoda</taxon>
        <taxon>Heterobranchia</taxon>
        <taxon>Euthyneura</taxon>
        <taxon>Panpulmonata</taxon>
        <taxon>Eupulmonata</taxon>
        <taxon>Stylommatophora</taxon>
        <taxon>Helicina</taxon>
        <taxon>Arionoidea</taxon>
        <taxon>Arionidae</taxon>
        <taxon>Arion</taxon>
    </lineage>
</organism>
<name>A0A0B7A5P6_9EUPU</name>
<evidence type="ECO:0000313" key="2">
    <source>
        <dbReference type="EMBL" id="CEK75356.1"/>
    </source>
</evidence>
<proteinExistence type="predicted"/>
<keyword evidence="1" id="KW-0472">Membrane</keyword>
<feature type="non-terminal residue" evidence="2">
    <location>
        <position position="157"/>
    </location>
</feature>
<keyword evidence="1" id="KW-0812">Transmembrane</keyword>
<keyword evidence="1" id="KW-1133">Transmembrane helix</keyword>
<sequence>AGCFKIGISWEAPDKEILMMKYQNKIYFMLKVLFLVWICFAVFTFYSTVMSCNVLPDHASRFIKDLAQKSVVTSITNKECNVSDDVRKCNMCMEMIHSQREFDVGWPKKSVPGDLGHNGAGLHINRSLLNDRERNIYDLGLQNYKVNQFVSDTLPLR</sequence>
<feature type="non-terminal residue" evidence="2">
    <location>
        <position position="1"/>
    </location>
</feature>
<reference evidence="2" key="1">
    <citation type="submission" date="2014-12" db="EMBL/GenBank/DDBJ databases">
        <title>Insight into the proteome of Arion vulgaris.</title>
        <authorList>
            <person name="Aradska J."/>
            <person name="Bulat T."/>
            <person name="Smidak R."/>
            <person name="Sarate P."/>
            <person name="Gangsoo J."/>
            <person name="Sialana F."/>
            <person name="Bilban M."/>
            <person name="Lubec G."/>
        </authorList>
    </citation>
    <scope>NUCLEOTIDE SEQUENCE</scope>
    <source>
        <tissue evidence="2">Skin</tissue>
    </source>
</reference>
<protein>
    <submittedName>
        <fullName evidence="2">Uncharacterized protein</fullName>
    </submittedName>
</protein>
<dbReference type="AlphaFoldDB" id="A0A0B7A5P6"/>
<feature type="transmembrane region" description="Helical" evidence="1">
    <location>
        <begin position="26"/>
        <end position="46"/>
    </location>
</feature>
<evidence type="ECO:0000256" key="1">
    <source>
        <dbReference type="SAM" id="Phobius"/>
    </source>
</evidence>